<name>A0AAI8ZLI9_VIBVL</name>
<proteinExistence type="predicted"/>
<geneLocation type="plasmid" evidence="1">
    <name>p48/10</name>
</geneLocation>
<dbReference type="RefSeq" id="WP_032072005.1">
    <property type="nucleotide sequence ID" value="NC_025128.1"/>
</dbReference>
<reference evidence="1" key="1">
    <citation type="journal article" date="2014" name="Genome Announc.">
        <title>Complete Nucleotide Sequence of pVv01, a P1-Like Plasmid Prophage of Vibrio vulnificus.</title>
        <authorList>
            <person name="Hammerl J.A."/>
            <person name="Klevanskaa K."/>
            <person name="Strauch E."/>
            <person name="Hertwig S."/>
        </authorList>
    </citation>
    <scope>NUCLEOTIDE SEQUENCE</scope>
    <source>
        <strain evidence="1">48/10</strain>
    </source>
</reference>
<accession>A0AAI8ZLI9</accession>
<organism evidence="1">
    <name type="scientific">Vibrio vulnificus</name>
    <dbReference type="NCBI Taxonomy" id="672"/>
    <lineage>
        <taxon>Bacteria</taxon>
        <taxon>Pseudomonadati</taxon>
        <taxon>Pseudomonadota</taxon>
        <taxon>Gammaproteobacteria</taxon>
        <taxon>Vibrionales</taxon>
        <taxon>Vibrionaceae</taxon>
        <taxon>Vibrio</taxon>
    </lineage>
</organism>
<evidence type="ECO:0000313" key="1">
    <source>
        <dbReference type="EMBL" id="CDM12483.1"/>
    </source>
</evidence>
<keyword evidence="1" id="KW-0238">DNA-binding</keyword>
<protein>
    <submittedName>
        <fullName evidence="1">DNA-binding protein</fullName>
    </submittedName>
</protein>
<reference evidence="1" key="2">
    <citation type="submission" date="2014-01" db="EMBL/GenBank/DDBJ databases">
        <authorList>
            <person name="Hammerl J."/>
        </authorList>
    </citation>
    <scope>NUCLEOTIDE SEQUENCE</scope>
    <source>
        <strain evidence="1">48/10</strain>
        <plasmid evidence="1">p48/10</plasmid>
    </source>
</reference>
<dbReference type="AlphaFoldDB" id="A0AAI8ZLI9"/>
<sequence>METHDIKAQAKEMASKGQKIESIAATLGISPLAVKGMLRPTKTIWTASEKALIVTHAGKMSADDIALLVGKTKKQVQAKAQSMGISLAFKNSKPKPWTLDDERYIKQNAGVISGVAMARHLGRKVEHVYRKAYLMGVSLLVVGEKHHASIYPDQEIEWCRQLADDGMKAPSIAKIMEMNRSFVHQVIKHERRAYK</sequence>
<dbReference type="EMBL" id="HG803186">
    <property type="protein sequence ID" value="CDM12483.1"/>
    <property type="molecule type" value="Genomic_DNA"/>
</dbReference>
<dbReference type="GO" id="GO:0003677">
    <property type="term" value="F:DNA binding"/>
    <property type="evidence" value="ECO:0007669"/>
    <property type="project" value="UniProtKB-KW"/>
</dbReference>
<keyword evidence="1" id="KW-0614">Plasmid</keyword>